<dbReference type="NCBIfam" id="TIGR00377">
    <property type="entry name" value="ant_ant_sig"/>
    <property type="match status" value="1"/>
</dbReference>
<dbReference type="InterPro" id="IPR002645">
    <property type="entry name" value="STAS_dom"/>
</dbReference>
<dbReference type="GO" id="GO:0043856">
    <property type="term" value="F:anti-sigma factor antagonist activity"/>
    <property type="evidence" value="ECO:0007669"/>
    <property type="project" value="InterPro"/>
</dbReference>
<name>A0A918F5T4_9DEIO</name>
<dbReference type="InterPro" id="IPR003658">
    <property type="entry name" value="Anti-sigma_ant"/>
</dbReference>
<keyword evidence="5" id="KW-1185">Reference proteome</keyword>
<protein>
    <recommendedName>
        <fullName evidence="2">Anti-sigma factor antagonist</fullName>
    </recommendedName>
</protein>
<dbReference type="InterPro" id="IPR036513">
    <property type="entry name" value="STAS_dom_sf"/>
</dbReference>
<evidence type="ECO:0000256" key="2">
    <source>
        <dbReference type="RuleBase" id="RU003749"/>
    </source>
</evidence>
<sequence>MAFDATLETTPDAAIITLSGELDASAAPKFRTAIEQAAESSPTRLVLMMQNLDYMASAGLRALVFAKQKMGSGVELYVIGAQEAVAETIELTGFQHSVTMQSEYQPV</sequence>
<dbReference type="EMBL" id="BMQL01000006">
    <property type="protein sequence ID" value="GGR03834.1"/>
    <property type="molecule type" value="Genomic_DNA"/>
</dbReference>
<comment type="caution">
    <text evidence="4">The sequence shown here is derived from an EMBL/GenBank/DDBJ whole genome shotgun (WGS) entry which is preliminary data.</text>
</comment>
<accession>A0A918F5T4</accession>
<dbReference type="Pfam" id="PF01740">
    <property type="entry name" value="STAS"/>
    <property type="match status" value="1"/>
</dbReference>
<evidence type="ECO:0000313" key="4">
    <source>
        <dbReference type="EMBL" id="GGR03834.1"/>
    </source>
</evidence>
<evidence type="ECO:0000256" key="1">
    <source>
        <dbReference type="ARBA" id="ARBA00009013"/>
    </source>
</evidence>
<dbReference type="PANTHER" id="PTHR33495:SF14">
    <property type="entry name" value="ANTI-SIGMA FACTOR ANTAGONIST"/>
    <property type="match status" value="1"/>
</dbReference>
<gene>
    <name evidence="4" type="ORF">GCM10008957_15970</name>
</gene>
<evidence type="ECO:0000313" key="5">
    <source>
        <dbReference type="Proteomes" id="UP000603865"/>
    </source>
</evidence>
<dbReference type="SUPFAM" id="SSF52091">
    <property type="entry name" value="SpoIIaa-like"/>
    <property type="match status" value="1"/>
</dbReference>
<comment type="similarity">
    <text evidence="1 2">Belongs to the anti-sigma-factor antagonist family.</text>
</comment>
<dbReference type="CDD" id="cd07043">
    <property type="entry name" value="STAS_anti-anti-sigma_factors"/>
    <property type="match status" value="1"/>
</dbReference>
<dbReference type="Proteomes" id="UP000603865">
    <property type="component" value="Unassembled WGS sequence"/>
</dbReference>
<dbReference type="PANTHER" id="PTHR33495">
    <property type="entry name" value="ANTI-SIGMA FACTOR ANTAGONIST TM_1081-RELATED-RELATED"/>
    <property type="match status" value="1"/>
</dbReference>
<dbReference type="Gene3D" id="3.30.750.24">
    <property type="entry name" value="STAS domain"/>
    <property type="match status" value="1"/>
</dbReference>
<feature type="domain" description="STAS" evidence="3">
    <location>
        <begin position="3"/>
        <end position="107"/>
    </location>
</feature>
<reference evidence="4" key="2">
    <citation type="submission" date="2020-09" db="EMBL/GenBank/DDBJ databases">
        <authorList>
            <person name="Sun Q."/>
            <person name="Ohkuma M."/>
        </authorList>
    </citation>
    <scope>NUCLEOTIDE SEQUENCE</scope>
    <source>
        <strain evidence="4">JCM 31311</strain>
    </source>
</reference>
<evidence type="ECO:0000259" key="3">
    <source>
        <dbReference type="PROSITE" id="PS50801"/>
    </source>
</evidence>
<dbReference type="AlphaFoldDB" id="A0A918F5T4"/>
<dbReference type="PROSITE" id="PS50801">
    <property type="entry name" value="STAS"/>
    <property type="match status" value="1"/>
</dbReference>
<organism evidence="4 5">
    <name type="scientific">Deinococcus ruber</name>
    <dbReference type="NCBI Taxonomy" id="1848197"/>
    <lineage>
        <taxon>Bacteria</taxon>
        <taxon>Thermotogati</taxon>
        <taxon>Deinococcota</taxon>
        <taxon>Deinococci</taxon>
        <taxon>Deinococcales</taxon>
        <taxon>Deinococcaceae</taxon>
        <taxon>Deinococcus</taxon>
    </lineage>
</organism>
<dbReference type="RefSeq" id="WP_189089134.1">
    <property type="nucleotide sequence ID" value="NZ_BMQL01000006.1"/>
</dbReference>
<proteinExistence type="inferred from homology"/>
<reference evidence="4" key="1">
    <citation type="journal article" date="2014" name="Int. J. Syst. Evol. Microbiol.">
        <title>Complete genome sequence of Corynebacterium casei LMG S-19264T (=DSM 44701T), isolated from a smear-ripened cheese.</title>
        <authorList>
            <consortium name="US DOE Joint Genome Institute (JGI-PGF)"/>
            <person name="Walter F."/>
            <person name="Albersmeier A."/>
            <person name="Kalinowski J."/>
            <person name="Ruckert C."/>
        </authorList>
    </citation>
    <scope>NUCLEOTIDE SEQUENCE</scope>
    <source>
        <strain evidence="4">JCM 31311</strain>
    </source>
</reference>